<dbReference type="AlphaFoldDB" id="A0A4Y2HAV8"/>
<evidence type="ECO:0000313" key="2">
    <source>
        <dbReference type="EMBL" id="GBM62144.1"/>
    </source>
</evidence>
<name>A0A4Y2HAV8_ARAVE</name>
<accession>A0A4Y2HAV8</accession>
<dbReference type="GO" id="GO:0003824">
    <property type="term" value="F:catalytic activity"/>
    <property type="evidence" value="ECO:0007669"/>
    <property type="project" value="InterPro"/>
</dbReference>
<feature type="domain" description="Endonuclease/exonuclease/phosphatase" evidence="1">
    <location>
        <begin position="39"/>
        <end position="109"/>
    </location>
</feature>
<dbReference type="InterPro" id="IPR036691">
    <property type="entry name" value="Endo/exonu/phosph_ase_sf"/>
</dbReference>
<evidence type="ECO:0000259" key="1">
    <source>
        <dbReference type="Pfam" id="PF14529"/>
    </source>
</evidence>
<sequence>MCHSYQKSSSTPPYLDTSTQYIEATIISLNLKNKVPLIVVSTCIPPSTDPLLLTFDIEKIMQLGPTCMFGGDFNTHNTKWGSKKTTTRRKQLKYFADNAGLDIISPPPDMDNFQHLILTWPSPKILSILMI</sequence>
<dbReference type="InterPro" id="IPR005135">
    <property type="entry name" value="Endo/exonuclease/phosphatase"/>
</dbReference>
<gene>
    <name evidence="2" type="ORF">AVEN_56777_1</name>
</gene>
<comment type="caution">
    <text evidence="2">The sequence shown here is derived from an EMBL/GenBank/DDBJ whole genome shotgun (WGS) entry which is preliminary data.</text>
</comment>
<dbReference type="Gene3D" id="3.60.10.10">
    <property type="entry name" value="Endonuclease/exonuclease/phosphatase"/>
    <property type="match status" value="1"/>
</dbReference>
<keyword evidence="3" id="KW-1185">Reference proteome</keyword>
<dbReference type="Pfam" id="PF14529">
    <property type="entry name" value="Exo_endo_phos_2"/>
    <property type="match status" value="1"/>
</dbReference>
<organism evidence="2 3">
    <name type="scientific">Araneus ventricosus</name>
    <name type="common">Orbweaver spider</name>
    <name type="synonym">Epeira ventricosa</name>
    <dbReference type="NCBI Taxonomy" id="182803"/>
    <lineage>
        <taxon>Eukaryota</taxon>
        <taxon>Metazoa</taxon>
        <taxon>Ecdysozoa</taxon>
        <taxon>Arthropoda</taxon>
        <taxon>Chelicerata</taxon>
        <taxon>Arachnida</taxon>
        <taxon>Araneae</taxon>
        <taxon>Araneomorphae</taxon>
        <taxon>Entelegynae</taxon>
        <taxon>Araneoidea</taxon>
        <taxon>Araneidae</taxon>
        <taxon>Araneus</taxon>
    </lineage>
</organism>
<dbReference type="SUPFAM" id="SSF56219">
    <property type="entry name" value="DNase I-like"/>
    <property type="match status" value="1"/>
</dbReference>
<proteinExistence type="predicted"/>
<protein>
    <recommendedName>
        <fullName evidence="1">Endonuclease/exonuclease/phosphatase domain-containing protein</fullName>
    </recommendedName>
</protein>
<dbReference type="EMBL" id="BGPR01001803">
    <property type="protein sequence ID" value="GBM62144.1"/>
    <property type="molecule type" value="Genomic_DNA"/>
</dbReference>
<evidence type="ECO:0000313" key="3">
    <source>
        <dbReference type="Proteomes" id="UP000499080"/>
    </source>
</evidence>
<dbReference type="OrthoDB" id="7474049at2759"/>
<reference evidence="2 3" key="1">
    <citation type="journal article" date="2019" name="Sci. Rep.">
        <title>Orb-weaving spider Araneus ventricosus genome elucidates the spidroin gene catalogue.</title>
        <authorList>
            <person name="Kono N."/>
            <person name="Nakamura H."/>
            <person name="Ohtoshi R."/>
            <person name="Moran D.A.P."/>
            <person name="Shinohara A."/>
            <person name="Yoshida Y."/>
            <person name="Fujiwara M."/>
            <person name="Mori M."/>
            <person name="Tomita M."/>
            <person name="Arakawa K."/>
        </authorList>
    </citation>
    <scope>NUCLEOTIDE SEQUENCE [LARGE SCALE GENOMIC DNA]</scope>
</reference>
<dbReference type="Proteomes" id="UP000499080">
    <property type="component" value="Unassembled WGS sequence"/>
</dbReference>